<dbReference type="GO" id="GO:0046983">
    <property type="term" value="F:protein dimerization activity"/>
    <property type="evidence" value="ECO:0007669"/>
    <property type="project" value="InterPro"/>
</dbReference>
<dbReference type="PANTHER" id="PTHR37162:SF1">
    <property type="entry name" value="BED-TYPE DOMAIN-CONTAINING PROTEIN"/>
    <property type="match status" value="1"/>
</dbReference>
<gene>
    <name evidence="3" type="ORF">MEUPH1_LOCUS30422</name>
</gene>
<evidence type="ECO:0000256" key="1">
    <source>
        <dbReference type="SAM" id="MobiDB-lite"/>
    </source>
</evidence>
<dbReference type="SUPFAM" id="SSF53098">
    <property type="entry name" value="Ribonuclease H-like"/>
    <property type="match status" value="1"/>
</dbReference>
<feature type="region of interest" description="Disordered" evidence="1">
    <location>
        <begin position="1"/>
        <end position="33"/>
    </location>
</feature>
<feature type="domain" description="HAT C-terminal dimerisation" evidence="2">
    <location>
        <begin position="588"/>
        <end position="657"/>
    </location>
</feature>
<dbReference type="InterPro" id="IPR012337">
    <property type="entry name" value="RNaseH-like_sf"/>
</dbReference>
<accession>A0AAV0YB58</accession>
<evidence type="ECO:0000259" key="2">
    <source>
        <dbReference type="Pfam" id="PF05699"/>
    </source>
</evidence>
<dbReference type="InterPro" id="IPR008906">
    <property type="entry name" value="HATC_C_dom"/>
</dbReference>
<organism evidence="3 4">
    <name type="scientific">Macrosiphum euphorbiae</name>
    <name type="common">potato aphid</name>
    <dbReference type="NCBI Taxonomy" id="13131"/>
    <lineage>
        <taxon>Eukaryota</taxon>
        <taxon>Metazoa</taxon>
        <taxon>Ecdysozoa</taxon>
        <taxon>Arthropoda</taxon>
        <taxon>Hexapoda</taxon>
        <taxon>Insecta</taxon>
        <taxon>Pterygota</taxon>
        <taxon>Neoptera</taxon>
        <taxon>Paraneoptera</taxon>
        <taxon>Hemiptera</taxon>
        <taxon>Sternorrhyncha</taxon>
        <taxon>Aphidomorpha</taxon>
        <taxon>Aphidoidea</taxon>
        <taxon>Aphididae</taxon>
        <taxon>Macrosiphini</taxon>
        <taxon>Macrosiphum</taxon>
    </lineage>
</organism>
<dbReference type="AlphaFoldDB" id="A0AAV0YB58"/>
<dbReference type="PANTHER" id="PTHR37162">
    <property type="entry name" value="HAT FAMILY DIMERISATION DOMAINCONTAINING PROTEIN-RELATED"/>
    <property type="match status" value="1"/>
</dbReference>
<evidence type="ECO:0000313" key="4">
    <source>
        <dbReference type="Proteomes" id="UP001160148"/>
    </source>
</evidence>
<keyword evidence="4" id="KW-1185">Reference proteome</keyword>
<feature type="compositionally biased region" description="Basic and acidic residues" evidence="1">
    <location>
        <begin position="22"/>
        <end position="33"/>
    </location>
</feature>
<reference evidence="3 4" key="1">
    <citation type="submission" date="2023-01" db="EMBL/GenBank/DDBJ databases">
        <authorList>
            <person name="Whitehead M."/>
        </authorList>
    </citation>
    <scope>NUCLEOTIDE SEQUENCE [LARGE SCALE GENOMIC DNA]</scope>
</reference>
<protein>
    <recommendedName>
        <fullName evidence="2">HAT C-terminal dimerisation domain-containing protein</fullName>
    </recommendedName>
</protein>
<dbReference type="Pfam" id="PF05699">
    <property type="entry name" value="Dimer_Tnp_hAT"/>
    <property type="match status" value="1"/>
</dbReference>
<sequence length="686" mass="78729">MDYSDPDDPKDRCSTPKKKRAMRNELSKEECHREYRKKQFQQQRLSDEKYKLWLREVKSEPTKCKCIACNVEIMCGKSEIEKHANSIKHSTNVKSLRGSKSLLSSFTKSKENEILENNIKISEIKLAAFLAEHNVALHTIDHLTPLLKEIFHDSKICKGVNLHRTKVTSVIKNIIAPVEIYETVEIIKNNPFSVLVDESTDLTCQKFLCLLVRFVHPNSGMVHTKLLELVPVNAINCSAKSIYGHFKECLLKKNIPLNNIVGVACDGAAVMVGIHNSFMTCMVEDSPKVIKMQCICHSSALVASKACLNLPRTVEQLIRSISSYVSGSAKRCAQLVEIQEFFDNQRKTILKLAETRWLALHQCVVRVLECWPSLIEYFRIALFEDKLKSAQTILDELLNPYTKCYFLFLKYALNYLNTFNALFQSREIMIHKLFDQSLNLMKIICQNFVKPSLLDNISCLNFHISNLLPVEEVFLGAECQSLLNLQPIDNINVFKEKCQKFYITVAEEIIKRLPISNNLFKEFKFLDPEIALDANNRAGFDNLPLLSEQFGNYFDKFELINEWRQLPSSLNNSQTIHLKNLGVVDNAQMWKEISVLKNFVNDSPKFPNICTLARLVLTLPHSNAEAERIFSIVNDVKTKKRNRIGNDTLNSISIIRSSFQDKNQTCMNFKVNKDHIALHNTHNLYL</sequence>
<dbReference type="Proteomes" id="UP001160148">
    <property type="component" value="Unassembled WGS sequence"/>
</dbReference>
<proteinExistence type="predicted"/>
<comment type="caution">
    <text evidence="3">The sequence shown here is derived from an EMBL/GenBank/DDBJ whole genome shotgun (WGS) entry which is preliminary data.</text>
</comment>
<evidence type="ECO:0000313" key="3">
    <source>
        <dbReference type="EMBL" id="CAI6377118.1"/>
    </source>
</evidence>
<name>A0AAV0YB58_9HEMI</name>
<dbReference type="EMBL" id="CARXXK010001650">
    <property type="protein sequence ID" value="CAI6377118.1"/>
    <property type="molecule type" value="Genomic_DNA"/>
</dbReference>